<evidence type="ECO:0000313" key="2">
    <source>
        <dbReference type="Proteomes" id="UP000005087"/>
    </source>
</evidence>
<dbReference type="eggNOG" id="ENOG5032FPV">
    <property type="taxonomic scope" value="Bacteria"/>
</dbReference>
<name>I1D3Z6_9PSEU</name>
<dbReference type="STRING" id="928724.SacglDRAFT_02785"/>
<accession>I1D3Z6</accession>
<dbReference type="Proteomes" id="UP000005087">
    <property type="component" value="Chromosome"/>
</dbReference>
<organism evidence="1 2">
    <name type="scientific">Saccharomonospora glauca K62</name>
    <dbReference type="NCBI Taxonomy" id="928724"/>
    <lineage>
        <taxon>Bacteria</taxon>
        <taxon>Bacillati</taxon>
        <taxon>Actinomycetota</taxon>
        <taxon>Actinomycetes</taxon>
        <taxon>Pseudonocardiales</taxon>
        <taxon>Pseudonocardiaceae</taxon>
        <taxon>Saccharomonospora</taxon>
    </lineage>
</organism>
<proteinExistence type="predicted"/>
<dbReference type="HOGENOM" id="CLU_1814416_0_0_11"/>
<protein>
    <submittedName>
        <fullName evidence="1">Uncharacterized protein</fullName>
    </submittedName>
</protein>
<dbReference type="AlphaFoldDB" id="I1D3Z6"/>
<evidence type="ECO:0000313" key="1">
    <source>
        <dbReference type="EMBL" id="EIE99670.1"/>
    </source>
</evidence>
<gene>
    <name evidence="1" type="ORF">SacglDRAFT_02785</name>
</gene>
<dbReference type="EMBL" id="CM001484">
    <property type="protein sequence ID" value="EIE99670.1"/>
    <property type="molecule type" value="Genomic_DNA"/>
</dbReference>
<reference evidence="2" key="2">
    <citation type="submission" date="2012-01" db="EMBL/GenBank/DDBJ databases">
        <title>Noncontiguous Finished sequence of chromosome of Saccharomonospora glauca K62.</title>
        <authorList>
            <consortium name="US DOE Joint Genome Institute"/>
            <person name="Lucas S."/>
            <person name="Han J."/>
            <person name="Lapidus A."/>
            <person name="Cheng J.-F."/>
            <person name="Goodwin L."/>
            <person name="Pitluck S."/>
            <person name="Peters L."/>
            <person name="Mikhailova N."/>
            <person name="Held B."/>
            <person name="Detter J.C."/>
            <person name="Han C."/>
            <person name="Tapia R."/>
            <person name="Land M."/>
            <person name="Hauser L."/>
            <person name="Kyrpides N."/>
            <person name="Ivanova N."/>
            <person name="Pagani I."/>
            <person name="Brambilla E.-M."/>
            <person name="Klenk H.-P."/>
            <person name="Woyke T."/>
        </authorList>
    </citation>
    <scope>NUCLEOTIDE SEQUENCE [LARGE SCALE GENOMIC DNA]</scope>
    <source>
        <strain evidence="2">K62</strain>
    </source>
</reference>
<reference evidence="1 2" key="1">
    <citation type="submission" date="2011-09" db="EMBL/GenBank/DDBJ databases">
        <authorList>
            <consortium name="US DOE Joint Genome Institute (JGI-PGF)"/>
            <person name="Lucas S."/>
            <person name="Han J."/>
            <person name="Lapidus A."/>
            <person name="Cheng J.-F."/>
            <person name="Goodwin L."/>
            <person name="Pitluck S."/>
            <person name="Peters L."/>
            <person name="Land M.L."/>
            <person name="Hauser L."/>
            <person name="Brambilla E."/>
            <person name="Klenk H.-P."/>
            <person name="Woyke T.J."/>
        </authorList>
    </citation>
    <scope>NUCLEOTIDE SEQUENCE [LARGE SCALE GENOMIC DNA]</scope>
    <source>
        <strain evidence="1 2">K62</strain>
    </source>
</reference>
<keyword evidence="2" id="KW-1185">Reference proteome</keyword>
<sequence length="145" mass="16036">MLARAPRTTNEVSVENANHRESRVVAGRDLIVTPLQESVHRKLDEITHSVHTTSPGIRGELDSLSVALLAGALRTVLAEHQPDESGHCTLCHGRRRPFARKRGPLPCRAYLAAQVALVPDEPVTPRRSKGSSRHRLRGRTVFFLS</sequence>